<dbReference type="RefSeq" id="WP_192362021.1">
    <property type="nucleotide sequence ID" value="NZ_CP119182.1"/>
</dbReference>
<name>A0A927L4H4_9ACTN</name>
<keyword evidence="1" id="KW-0805">Transcription regulation</keyword>
<sequence length="152" mass="16429">MTTSSETPMLRYQPYSPTSEWLGKEDELLTATLHRAAYRVVDQSVDVTTPGSLRGDLLHDLTSNGGAQAQHPAKELVRLHHARPAETVLGWARKRGEVGDDADPVLLADLTCAAIRHQVLVADGQADAAFVESLVDRVLLPVLTSRQIGGAQ</sequence>
<evidence type="ECO:0000313" key="4">
    <source>
        <dbReference type="EMBL" id="MBD9725282.1"/>
    </source>
</evidence>
<organism evidence="4 5">
    <name type="scientific">Streptomyces caniscabiei</name>
    <dbReference type="NCBI Taxonomy" id="2746961"/>
    <lineage>
        <taxon>Bacteria</taxon>
        <taxon>Bacillati</taxon>
        <taxon>Actinomycetota</taxon>
        <taxon>Actinomycetes</taxon>
        <taxon>Kitasatosporales</taxon>
        <taxon>Streptomycetaceae</taxon>
        <taxon>Streptomyces</taxon>
    </lineage>
</organism>
<dbReference type="Proteomes" id="UP000661025">
    <property type="component" value="Unassembled WGS sequence"/>
</dbReference>
<dbReference type="InterPro" id="IPR011075">
    <property type="entry name" value="TetR_C"/>
</dbReference>
<gene>
    <name evidence="4" type="ORF">IHE70_19075</name>
</gene>
<evidence type="ECO:0000259" key="3">
    <source>
        <dbReference type="Pfam" id="PF16859"/>
    </source>
</evidence>
<evidence type="ECO:0000256" key="1">
    <source>
        <dbReference type="ARBA" id="ARBA00023015"/>
    </source>
</evidence>
<accession>A0A927L4H4</accession>
<dbReference type="Pfam" id="PF16859">
    <property type="entry name" value="TetR_C_11"/>
    <property type="match status" value="1"/>
</dbReference>
<evidence type="ECO:0000256" key="2">
    <source>
        <dbReference type="ARBA" id="ARBA00023163"/>
    </source>
</evidence>
<dbReference type="GeneID" id="79936294"/>
<comment type="caution">
    <text evidence="4">The sequence shown here is derived from an EMBL/GenBank/DDBJ whole genome shotgun (WGS) entry which is preliminary data.</text>
</comment>
<reference evidence="4" key="1">
    <citation type="submission" date="2020-09" db="EMBL/GenBank/DDBJ databases">
        <title>Streptomyces canutascabiei sp. nov., which causes potato common scab and is distributed across the world.</title>
        <authorList>
            <person name="Nguyen H.P."/>
            <person name="Weisberg A.J."/>
            <person name="Chang J.H."/>
            <person name="Clarke C.R."/>
        </authorList>
    </citation>
    <scope>NUCLEOTIDE SEQUENCE</scope>
    <source>
        <strain evidence="4">ID-01-6.2a</strain>
    </source>
</reference>
<protein>
    <submittedName>
        <fullName evidence="4">TetR/AcrR family transcriptional regulator C-terminal ligand-binding domain-containing protein</fullName>
    </submittedName>
</protein>
<dbReference type="EMBL" id="JACYXT010000007">
    <property type="protein sequence ID" value="MBD9725282.1"/>
    <property type="molecule type" value="Genomic_DNA"/>
</dbReference>
<feature type="domain" description="Tetracyclin repressor-like C-terminal" evidence="3">
    <location>
        <begin position="55"/>
        <end position="138"/>
    </location>
</feature>
<evidence type="ECO:0000313" key="5">
    <source>
        <dbReference type="Proteomes" id="UP000661025"/>
    </source>
</evidence>
<dbReference type="Gene3D" id="1.10.357.10">
    <property type="entry name" value="Tetracycline Repressor, domain 2"/>
    <property type="match status" value="1"/>
</dbReference>
<dbReference type="SUPFAM" id="SSF48498">
    <property type="entry name" value="Tetracyclin repressor-like, C-terminal domain"/>
    <property type="match status" value="1"/>
</dbReference>
<dbReference type="AlphaFoldDB" id="A0A927L4H4"/>
<proteinExistence type="predicted"/>
<keyword evidence="2" id="KW-0804">Transcription</keyword>
<dbReference type="InterPro" id="IPR036271">
    <property type="entry name" value="Tet_transcr_reg_TetR-rel_C_sf"/>
</dbReference>